<dbReference type="PROSITE" id="PS51257">
    <property type="entry name" value="PROKAR_LIPOPROTEIN"/>
    <property type="match status" value="1"/>
</dbReference>
<organism evidence="4 5">
    <name type="scientific">Nocardioides vastitatis</name>
    <dbReference type="NCBI Taxonomy" id="2568655"/>
    <lineage>
        <taxon>Bacteria</taxon>
        <taxon>Bacillati</taxon>
        <taxon>Actinomycetota</taxon>
        <taxon>Actinomycetes</taxon>
        <taxon>Propionibacteriales</taxon>
        <taxon>Nocardioidaceae</taxon>
        <taxon>Nocardioides</taxon>
    </lineage>
</organism>
<dbReference type="EMBL" id="JBHSNS010000003">
    <property type="protein sequence ID" value="MFC5729072.1"/>
    <property type="molecule type" value="Genomic_DNA"/>
</dbReference>
<feature type="compositionally biased region" description="Low complexity" evidence="1">
    <location>
        <begin position="33"/>
        <end position="48"/>
    </location>
</feature>
<protein>
    <submittedName>
        <fullName evidence="4">DUF6318 family protein</fullName>
    </submittedName>
</protein>
<evidence type="ECO:0000313" key="4">
    <source>
        <dbReference type="EMBL" id="MFC5729072.1"/>
    </source>
</evidence>
<feature type="chain" id="PRO_5046714109" evidence="2">
    <location>
        <begin position="22"/>
        <end position="195"/>
    </location>
</feature>
<comment type="caution">
    <text evidence="4">The sequence shown here is derived from an EMBL/GenBank/DDBJ whole genome shotgun (WGS) entry which is preliminary data.</text>
</comment>
<keyword evidence="2" id="KW-0732">Signal</keyword>
<gene>
    <name evidence="4" type="ORF">ACFPQB_09080</name>
</gene>
<evidence type="ECO:0000256" key="2">
    <source>
        <dbReference type="SAM" id="SignalP"/>
    </source>
</evidence>
<dbReference type="InterPro" id="IPR046281">
    <property type="entry name" value="DUF6318"/>
</dbReference>
<proteinExistence type="predicted"/>
<dbReference type="RefSeq" id="WP_136432548.1">
    <property type="nucleotide sequence ID" value="NZ_JBHSNS010000003.1"/>
</dbReference>
<accession>A0ABW0ZEX3</accession>
<feature type="signal peptide" evidence="2">
    <location>
        <begin position="1"/>
        <end position="21"/>
    </location>
</feature>
<feature type="region of interest" description="Disordered" evidence="1">
    <location>
        <begin position="26"/>
        <end position="62"/>
    </location>
</feature>
<sequence>MRSRRPHAARAAALVLACALAGCSENGEPNGESTWSPTSTPEQPSTSPAGSEEPPSLPAAATKATKAGARAFITHYWDVLNYAQRSGDVSMLRALSASPCSVCNAFRRDLREHYRIGGRIIGGEHSIQVAEVTELTTPSSSAYAYRFRLLVSHDSQTVIMSDGTRDERKAGSTKFTAYVHWVKATRWRLDAMEVE</sequence>
<evidence type="ECO:0000259" key="3">
    <source>
        <dbReference type="Pfam" id="PF19843"/>
    </source>
</evidence>
<evidence type="ECO:0000256" key="1">
    <source>
        <dbReference type="SAM" id="MobiDB-lite"/>
    </source>
</evidence>
<keyword evidence="5" id="KW-1185">Reference proteome</keyword>
<dbReference type="Pfam" id="PF19843">
    <property type="entry name" value="DUF6318"/>
    <property type="match status" value="1"/>
</dbReference>
<feature type="domain" description="DUF6318" evidence="3">
    <location>
        <begin position="55"/>
        <end position="190"/>
    </location>
</feature>
<reference evidence="5" key="1">
    <citation type="journal article" date="2019" name="Int. J. Syst. Evol. Microbiol.">
        <title>The Global Catalogue of Microorganisms (GCM) 10K type strain sequencing project: providing services to taxonomists for standard genome sequencing and annotation.</title>
        <authorList>
            <consortium name="The Broad Institute Genomics Platform"/>
            <consortium name="The Broad Institute Genome Sequencing Center for Infectious Disease"/>
            <person name="Wu L."/>
            <person name="Ma J."/>
        </authorList>
    </citation>
    <scope>NUCLEOTIDE SEQUENCE [LARGE SCALE GENOMIC DNA]</scope>
    <source>
        <strain evidence="5">YIM 94188</strain>
    </source>
</reference>
<dbReference type="Proteomes" id="UP001596072">
    <property type="component" value="Unassembled WGS sequence"/>
</dbReference>
<evidence type="ECO:0000313" key="5">
    <source>
        <dbReference type="Proteomes" id="UP001596072"/>
    </source>
</evidence>
<name>A0ABW0ZEX3_9ACTN</name>